<dbReference type="EMBL" id="JAPEQY010000021">
    <property type="protein sequence ID" value="MFO2480214.1"/>
    <property type="molecule type" value="Genomic_DNA"/>
</dbReference>
<name>A0ACC7PMZ0_9PSED</name>
<sequence length="258" mass="28090">MTHLSPLAMLAAPTLPQAHRQGINALAAARLQVEIAPYPDMGVGDLIELFWNNCFAASTRLAAADIGQPSSLRVPESFVRNGATRIHYRVMQVGHGPARSAITRVQVKTDCPGGQPSLLCGEENQNLAPVTLPEMIRRHGVNSRQIRRGVPLAIDPYLNMAVDDEITLRWGDSRLDLPRIEAHDVGRPVQVWVPPALIQEAGDDHRLDVTYCILDWVGNNSRWAPARTLSIAALNPATAATTLSAYQPRRPGSPCEPG</sequence>
<dbReference type="Proteomes" id="UP001637618">
    <property type="component" value="Unassembled WGS sequence"/>
</dbReference>
<gene>
    <name evidence="1" type="ORF">OOJ96_22785</name>
</gene>
<comment type="caution">
    <text evidence="1">The sequence shown here is derived from an EMBL/GenBank/DDBJ whole genome shotgun (WGS) entry which is preliminary data.</text>
</comment>
<accession>A0ACC7PMZ0</accession>
<evidence type="ECO:0000313" key="2">
    <source>
        <dbReference type="Proteomes" id="UP001637618"/>
    </source>
</evidence>
<evidence type="ECO:0000313" key="1">
    <source>
        <dbReference type="EMBL" id="MFO2480214.1"/>
    </source>
</evidence>
<reference evidence="1" key="1">
    <citation type="submission" date="2022-11" db="EMBL/GenBank/DDBJ databases">
        <title>Draft genome sequences of strains of Pseudomonas imrae sp. nov.</title>
        <authorList>
            <person name="Salva Serra F."/>
            <person name="Nimje P."/>
            <person name="Moore E.R.B."/>
            <person name="Marathe N.P."/>
        </authorList>
    </citation>
    <scope>NUCLEOTIDE SEQUENCE</scope>
    <source>
        <strain evidence="1">15FMM2</strain>
    </source>
</reference>
<keyword evidence="2" id="KW-1185">Reference proteome</keyword>
<proteinExistence type="predicted"/>
<organism evidence="1 2">
    <name type="scientific">Pseudomonas imrae</name>
    <dbReference type="NCBI Taxonomy" id="2992837"/>
    <lineage>
        <taxon>Bacteria</taxon>
        <taxon>Pseudomonadati</taxon>
        <taxon>Pseudomonadota</taxon>
        <taxon>Gammaproteobacteria</taxon>
        <taxon>Pseudomonadales</taxon>
        <taxon>Pseudomonadaceae</taxon>
        <taxon>Pseudomonas</taxon>
    </lineage>
</organism>
<protein>
    <submittedName>
        <fullName evidence="1">Uncharacterized protein</fullName>
    </submittedName>
</protein>